<dbReference type="Gene3D" id="3.10.129.10">
    <property type="entry name" value="Hotdog Thioesterase"/>
    <property type="match status" value="1"/>
</dbReference>
<reference evidence="2" key="1">
    <citation type="journal article" date="2019" name="Int. J. Syst. Evol. Microbiol.">
        <title>The Global Catalogue of Microorganisms (GCM) 10K type strain sequencing project: providing services to taxonomists for standard genome sequencing and annotation.</title>
        <authorList>
            <consortium name="The Broad Institute Genomics Platform"/>
            <consortium name="The Broad Institute Genome Sequencing Center for Infectious Disease"/>
            <person name="Wu L."/>
            <person name="Ma J."/>
        </authorList>
    </citation>
    <scope>NUCLEOTIDE SEQUENCE [LARGE SCALE GENOMIC DNA]</scope>
    <source>
        <strain evidence="2">NBRC 102030</strain>
    </source>
</reference>
<dbReference type="Proteomes" id="UP001157046">
    <property type="component" value="Unassembled WGS sequence"/>
</dbReference>
<dbReference type="EMBL" id="BSUY01000001">
    <property type="protein sequence ID" value="GMA82183.1"/>
    <property type="molecule type" value="Genomic_DNA"/>
</dbReference>
<keyword evidence="2" id="KW-1185">Reference proteome</keyword>
<dbReference type="CDD" id="cd03451">
    <property type="entry name" value="FkbR2"/>
    <property type="match status" value="1"/>
</dbReference>
<dbReference type="PANTHER" id="PTHR43664:SF1">
    <property type="entry name" value="BETA-METHYLMALYL-COA DEHYDRATASE"/>
    <property type="match status" value="1"/>
</dbReference>
<dbReference type="InterPro" id="IPR048274">
    <property type="entry name" value="MC_hydratase"/>
</dbReference>
<sequence>MVQNVKKISENRYRETFGRYYEDFVVGDIYEHRPGRTITKTDNTWFTLLTMNTHPMHFDDEYAKGSEFGKCIVCSPLTVALMVGMSVTDVSQKAIANLGWDEIKMTYPLFEDDTLTAESEILEKRESKSRPGAGIVVTRSTGYNQDGKVVCTFKRTILIAKRGHSVEDKVNY</sequence>
<dbReference type="InterPro" id="IPR029069">
    <property type="entry name" value="HotDog_dom_sf"/>
</dbReference>
<evidence type="ECO:0000313" key="1">
    <source>
        <dbReference type="EMBL" id="GMA82183.1"/>
    </source>
</evidence>
<organism evidence="1 2">
    <name type="scientific">Shewanella glacialipiscicola</name>
    <dbReference type="NCBI Taxonomy" id="614069"/>
    <lineage>
        <taxon>Bacteria</taxon>
        <taxon>Pseudomonadati</taxon>
        <taxon>Pseudomonadota</taxon>
        <taxon>Gammaproteobacteria</taxon>
        <taxon>Alteromonadales</taxon>
        <taxon>Shewanellaceae</taxon>
        <taxon>Shewanella</taxon>
    </lineage>
</organism>
<dbReference type="RefSeq" id="WP_220773970.1">
    <property type="nucleotide sequence ID" value="NZ_BPFC01000076.1"/>
</dbReference>
<gene>
    <name evidence="1" type="ORF">GCM10025855_17160</name>
</gene>
<name>A0ABQ6J246_9GAMM</name>
<evidence type="ECO:0000313" key="2">
    <source>
        <dbReference type="Proteomes" id="UP001157046"/>
    </source>
</evidence>
<dbReference type="PANTHER" id="PTHR43664">
    <property type="entry name" value="MONOAMINE OXIDASE-RELATED"/>
    <property type="match status" value="1"/>
</dbReference>
<proteinExistence type="predicted"/>
<dbReference type="InterPro" id="IPR052342">
    <property type="entry name" value="MCH/BMMD"/>
</dbReference>
<comment type="caution">
    <text evidence="1">The sequence shown here is derived from an EMBL/GenBank/DDBJ whole genome shotgun (WGS) entry which is preliminary data.</text>
</comment>
<protein>
    <submittedName>
        <fullName evidence="1">Dehydratase</fullName>
    </submittedName>
</protein>
<accession>A0ABQ6J246</accession>
<dbReference type="SUPFAM" id="SSF54637">
    <property type="entry name" value="Thioesterase/thiol ester dehydrase-isomerase"/>
    <property type="match status" value="1"/>
</dbReference>
<dbReference type="Pfam" id="PF19315">
    <property type="entry name" value="MC_hydratase"/>
    <property type="match status" value="1"/>
</dbReference>